<dbReference type="InterPro" id="IPR003356">
    <property type="entry name" value="DNA_methylase_A-5"/>
</dbReference>
<dbReference type="GO" id="GO:0003677">
    <property type="term" value="F:DNA binding"/>
    <property type="evidence" value="ECO:0007669"/>
    <property type="project" value="InterPro"/>
</dbReference>
<organism evidence="5 6">
    <name type="scientific">Candidatus Contendobacter odensis Run_B_J11</name>
    <dbReference type="NCBI Taxonomy" id="1400861"/>
    <lineage>
        <taxon>Bacteria</taxon>
        <taxon>Pseudomonadati</taxon>
        <taxon>Pseudomonadota</taxon>
        <taxon>Gammaproteobacteria</taxon>
        <taxon>Candidatus Competibacteraceae</taxon>
        <taxon>Candidatus Contendibacter</taxon>
    </lineage>
</organism>
<dbReference type="EMBL" id="CBTK010000257">
    <property type="protein sequence ID" value="CDH46314.1"/>
    <property type="molecule type" value="Genomic_DNA"/>
</dbReference>
<keyword evidence="3" id="KW-0808">Transferase</keyword>
<dbReference type="GO" id="GO:0008170">
    <property type="term" value="F:N-methyltransferase activity"/>
    <property type="evidence" value="ECO:0007669"/>
    <property type="project" value="InterPro"/>
</dbReference>
<gene>
    <name evidence="5" type="ORF">BN874_420027</name>
</gene>
<evidence type="ECO:0000259" key="4">
    <source>
        <dbReference type="Pfam" id="PF02384"/>
    </source>
</evidence>
<evidence type="ECO:0000313" key="6">
    <source>
        <dbReference type="Proteomes" id="UP000019184"/>
    </source>
</evidence>
<dbReference type="Gene3D" id="3.40.50.150">
    <property type="entry name" value="Vaccinia Virus protein VP39"/>
    <property type="match status" value="1"/>
</dbReference>
<dbReference type="InterPro" id="IPR029063">
    <property type="entry name" value="SAM-dependent_MTases_sf"/>
</dbReference>
<dbReference type="InterPro" id="IPR050953">
    <property type="entry name" value="N4_N6_ade-DNA_methylase"/>
</dbReference>
<evidence type="ECO:0000313" key="5">
    <source>
        <dbReference type="EMBL" id="CDH46314.1"/>
    </source>
</evidence>
<dbReference type="PANTHER" id="PTHR33841:SF4">
    <property type="entry name" value="RESTRICTION MODIFICATION SYSTEM DNA SPECIFICITY DOMAIN"/>
    <property type="match status" value="1"/>
</dbReference>
<evidence type="ECO:0000256" key="1">
    <source>
        <dbReference type="ARBA" id="ARBA00006594"/>
    </source>
</evidence>
<proteinExistence type="inferred from homology"/>
<keyword evidence="2" id="KW-0489">Methyltransferase</keyword>
<comment type="caution">
    <text evidence="5">The sequence shown here is derived from an EMBL/GenBank/DDBJ whole genome shotgun (WGS) entry which is preliminary data.</text>
</comment>
<dbReference type="GO" id="GO:0032259">
    <property type="term" value="P:methylation"/>
    <property type="evidence" value="ECO:0007669"/>
    <property type="project" value="UniProtKB-KW"/>
</dbReference>
<evidence type="ECO:0000256" key="3">
    <source>
        <dbReference type="ARBA" id="ARBA00022679"/>
    </source>
</evidence>
<reference evidence="5 6" key="1">
    <citation type="journal article" date="2014" name="ISME J.">
        <title>Candidatus Competibacter-lineage genomes retrieved from metagenomes reveal functional metabolic diversity.</title>
        <authorList>
            <person name="McIlroy S.J."/>
            <person name="Albertsen M."/>
            <person name="Andresen E.K."/>
            <person name="Saunders A.M."/>
            <person name="Kristiansen R."/>
            <person name="Stokholm-Bjerregaard M."/>
            <person name="Nielsen K.L."/>
            <person name="Nielsen P.H."/>
        </authorList>
    </citation>
    <scope>NUCLEOTIDE SEQUENCE [LARGE SCALE GENOMIC DNA]</scope>
    <source>
        <strain evidence="5 6">Run_B_J11</strain>
    </source>
</reference>
<dbReference type="Proteomes" id="UP000019184">
    <property type="component" value="Unassembled WGS sequence"/>
</dbReference>
<keyword evidence="6" id="KW-1185">Reference proteome</keyword>
<dbReference type="OrthoDB" id="9784823at2"/>
<dbReference type="Pfam" id="PF02384">
    <property type="entry name" value="N6_Mtase"/>
    <property type="match status" value="1"/>
</dbReference>
<protein>
    <recommendedName>
        <fullName evidence="4">DNA methylase adenine-specific domain-containing protein</fullName>
    </recommendedName>
</protein>
<feature type="domain" description="DNA methylase adenine-specific" evidence="4">
    <location>
        <begin position="295"/>
        <end position="413"/>
    </location>
</feature>
<comment type="similarity">
    <text evidence="1">Belongs to the N(4)/N(6)-methyltransferase family.</text>
</comment>
<dbReference type="RefSeq" id="WP_034434968.1">
    <property type="nucleotide sequence ID" value="NZ_CBTK010000257.1"/>
</dbReference>
<evidence type="ECO:0000256" key="2">
    <source>
        <dbReference type="ARBA" id="ARBA00022603"/>
    </source>
</evidence>
<accession>A0A7U7GDN9</accession>
<sequence length="943" mass="103741">MTAYRHREETLNTQLAILLSRFGVHADAETIQAKGRERPDVLFNWRGLRVVIEGKFADHPQAREVVLGDAWGRVQRGIANIAAAVVYPSSLRIVATPQLLDSLESSVLAYCMISESEETTWFEGTPAAIMDALRRTQETMAQDDTVAKIAQSLLEQLTGVVLIWIGQTGACDRLSDLLGMPAPKGETEDKAEGRRTTAAKVSALVLANALIFQEQLAITDSRVTPLRKLEGRHNLVDAAHDHWQWIWQNINYVPIFQLGERVLEELPSSPATLTAFRALLREARAICTHQSALRHDLMGRIYHWLLHHAKYLGTYYTSVSAATLLLKLALSRPWNRDFGDPAQLAKFKVADLACGTGTLLMATAQAVSDAYILARANTGRSLSPVDLQTLHRAIMENILYGYDVLPTAVHLTASTLALLAPEIAFVRMNLYVMPLGLDGGTPRLGSLDFIGKSEVQTQITLDQSQIEIIRAGADQTQATSATIPELDLCVMNPPFVRSVGGNLLFGSLPDERGAMQSELKKRVKNLQANITAGLGAVFVALADASLKPGGRLAFVLPHALASGEAWGATRKLLADRYHLEIVVSSYDAERPNFSENTDLSELLFIARKKQTGMEAAETTTYINLWRNPTTIHEALDLAERLKTLPEGIIRPPSGSTGEAFNLPATTSAENWHGALFARSDLAKAFLALRQGQVRWPGQAAVSVALCPVSKIGSIGPDRRRIHEAFDLYNDVPTLHPAFWDHEADKVRTLRQQPNAWLQPRTTPRYADRAATADYAAYPYQLWSMAGDILLTERLWPITHRVLAVSFDQPVLGNTWWALKTEVSPERRKALLLWLNGSLSLLAFFGSRVATRSAWMQMKKPAWAAMPVLDVRVLSDAQVTSLAAAYDALCDRELLALAQLNVDPVRQAIDEALIAALGLPDLAPLREMLAREPGLTGKSAVLSK</sequence>
<dbReference type="PANTHER" id="PTHR33841">
    <property type="entry name" value="DNA METHYLTRANSFERASE YEEA-RELATED"/>
    <property type="match status" value="1"/>
</dbReference>
<dbReference type="PRINTS" id="PR00507">
    <property type="entry name" value="N12N6MTFRASE"/>
</dbReference>
<dbReference type="SUPFAM" id="SSF53335">
    <property type="entry name" value="S-adenosyl-L-methionine-dependent methyltransferases"/>
    <property type="match status" value="1"/>
</dbReference>
<dbReference type="AlphaFoldDB" id="A0A7U7GDN9"/>
<name>A0A7U7GDN9_9GAMM</name>